<accession>A0A7W5GAE0</accession>
<sequence length="319" mass="36513">MKNYVANHAESIINNRYLGKSLFSAFFLAVFFTDIYIDNFTLFQFGYLLLCLLIGLAFWKETWARSVWVGIIVVAKVFLEQSEVFKVHDNVLLRILTLSITYFLTSTSISFMILFYMKQKQNTLQLTFTLAKALDSRDHYTADHSDNVAYYSKRIAEEMNLSKLACERIFIGGILHDIGKIGVPEHILMKPSRLTEEEFTIIKAHPLTGYDMLSHISNFKRSGILDMILHHHERFDGFGYPSGIAENRIPLAARIMAVADTFDAMTSKRVYRGELDIGYAIAEIQKNAGTQFDPQVVHAFINIWNREGTKLLPKYALPS</sequence>
<gene>
    <name evidence="4" type="ORF">FHS16_001903</name>
</gene>
<feature type="transmembrane region" description="Helical" evidence="1">
    <location>
        <begin position="21"/>
        <end position="37"/>
    </location>
</feature>
<evidence type="ECO:0000313" key="4">
    <source>
        <dbReference type="EMBL" id="MBB3151857.1"/>
    </source>
</evidence>
<evidence type="ECO:0000256" key="1">
    <source>
        <dbReference type="SAM" id="Phobius"/>
    </source>
</evidence>
<feature type="domain" description="HD" evidence="2">
    <location>
        <begin position="141"/>
        <end position="265"/>
    </location>
</feature>
<dbReference type="Proteomes" id="UP000518605">
    <property type="component" value="Unassembled WGS sequence"/>
</dbReference>
<evidence type="ECO:0000259" key="3">
    <source>
        <dbReference type="PROSITE" id="PS51832"/>
    </source>
</evidence>
<keyword evidence="1" id="KW-0472">Membrane</keyword>
<keyword evidence="1" id="KW-0812">Transmembrane</keyword>
<dbReference type="EMBL" id="JACHXW010000004">
    <property type="protein sequence ID" value="MBB3151857.1"/>
    <property type="molecule type" value="Genomic_DNA"/>
</dbReference>
<keyword evidence="5" id="KW-1185">Reference proteome</keyword>
<organism evidence="4 5">
    <name type="scientific">Paenibacillus endophyticus</name>
    <dbReference type="NCBI Taxonomy" id="1294268"/>
    <lineage>
        <taxon>Bacteria</taxon>
        <taxon>Bacillati</taxon>
        <taxon>Bacillota</taxon>
        <taxon>Bacilli</taxon>
        <taxon>Bacillales</taxon>
        <taxon>Paenibacillaceae</taxon>
        <taxon>Paenibacillus</taxon>
    </lineage>
</organism>
<dbReference type="Pfam" id="PF13487">
    <property type="entry name" value="HD_5"/>
    <property type="match status" value="1"/>
</dbReference>
<dbReference type="CDD" id="cd00077">
    <property type="entry name" value="HDc"/>
    <property type="match status" value="1"/>
</dbReference>
<comment type="caution">
    <text evidence="4">The sequence shown here is derived from an EMBL/GenBank/DDBJ whole genome shotgun (WGS) entry which is preliminary data.</text>
</comment>
<protein>
    <submittedName>
        <fullName evidence="4">HD-GYP domain-containing protein (C-di-GMP phosphodiesterase class II)</fullName>
    </submittedName>
</protein>
<feature type="domain" description="HD-GYP" evidence="3">
    <location>
        <begin position="119"/>
        <end position="316"/>
    </location>
</feature>
<dbReference type="PANTHER" id="PTHR43155">
    <property type="entry name" value="CYCLIC DI-GMP PHOSPHODIESTERASE PA4108-RELATED"/>
    <property type="match status" value="1"/>
</dbReference>
<dbReference type="InterPro" id="IPR006674">
    <property type="entry name" value="HD_domain"/>
</dbReference>
<dbReference type="AlphaFoldDB" id="A0A7W5GAE0"/>
<evidence type="ECO:0000259" key="2">
    <source>
        <dbReference type="PROSITE" id="PS51831"/>
    </source>
</evidence>
<dbReference type="Gene3D" id="1.10.3210.10">
    <property type="entry name" value="Hypothetical protein af1432"/>
    <property type="match status" value="1"/>
</dbReference>
<dbReference type="SMART" id="SM00471">
    <property type="entry name" value="HDc"/>
    <property type="match status" value="1"/>
</dbReference>
<dbReference type="PANTHER" id="PTHR43155:SF2">
    <property type="entry name" value="CYCLIC DI-GMP PHOSPHODIESTERASE PA4108"/>
    <property type="match status" value="1"/>
</dbReference>
<feature type="transmembrane region" description="Helical" evidence="1">
    <location>
        <begin position="91"/>
        <end position="116"/>
    </location>
</feature>
<keyword evidence="1" id="KW-1133">Transmembrane helix</keyword>
<dbReference type="InterPro" id="IPR037522">
    <property type="entry name" value="HD_GYP_dom"/>
</dbReference>
<dbReference type="PROSITE" id="PS51832">
    <property type="entry name" value="HD_GYP"/>
    <property type="match status" value="1"/>
</dbReference>
<dbReference type="InterPro" id="IPR003607">
    <property type="entry name" value="HD/PDEase_dom"/>
</dbReference>
<name>A0A7W5GAE0_9BACL</name>
<dbReference type="RefSeq" id="WP_246431673.1">
    <property type="nucleotide sequence ID" value="NZ_CBCSLB010000008.1"/>
</dbReference>
<dbReference type="PROSITE" id="PS51831">
    <property type="entry name" value="HD"/>
    <property type="match status" value="1"/>
</dbReference>
<proteinExistence type="predicted"/>
<evidence type="ECO:0000313" key="5">
    <source>
        <dbReference type="Proteomes" id="UP000518605"/>
    </source>
</evidence>
<feature type="transmembrane region" description="Helical" evidence="1">
    <location>
        <begin position="66"/>
        <end position="85"/>
    </location>
</feature>
<reference evidence="4 5" key="1">
    <citation type="submission" date="2020-08" db="EMBL/GenBank/DDBJ databases">
        <title>Genomic Encyclopedia of Type Strains, Phase III (KMG-III): the genomes of soil and plant-associated and newly described type strains.</title>
        <authorList>
            <person name="Whitman W."/>
        </authorList>
    </citation>
    <scope>NUCLEOTIDE SEQUENCE [LARGE SCALE GENOMIC DNA]</scope>
    <source>
        <strain evidence="4 5">CECT 8234</strain>
    </source>
</reference>
<dbReference type="SUPFAM" id="SSF109604">
    <property type="entry name" value="HD-domain/PDEase-like"/>
    <property type="match status" value="1"/>
</dbReference>
<feature type="transmembrane region" description="Helical" evidence="1">
    <location>
        <begin position="43"/>
        <end position="59"/>
    </location>
</feature>